<dbReference type="InterPro" id="IPR010920">
    <property type="entry name" value="LSM_dom_sf"/>
</dbReference>
<keyword evidence="7" id="KW-0406">Ion transport</keyword>
<dbReference type="Gene3D" id="1.10.287.1260">
    <property type="match status" value="1"/>
</dbReference>
<protein>
    <recommendedName>
        <fullName evidence="7">Small-conductance mechanosensitive channel</fullName>
    </recommendedName>
</protein>
<dbReference type="OrthoDB" id="9809206at2"/>
<keyword evidence="7" id="KW-0997">Cell inner membrane</keyword>
<dbReference type="KEGG" id="hch:HCH_00764"/>
<reference evidence="11 12" key="1">
    <citation type="journal article" date="2005" name="Nucleic Acids Res.">
        <title>Genomic blueprint of Hahella chejuensis, a marine microbe producing an algicidal agent.</title>
        <authorList>
            <person name="Jeong H."/>
            <person name="Yim J.H."/>
            <person name="Lee C."/>
            <person name="Choi S.-H."/>
            <person name="Park Y.K."/>
            <person name="Yoon S.H."/>
            <person name="Hur C.-G."/>
            <person name="Kang H.-Y."/>
            <person name="Kim D."/>
            <person name="Lee H.H."/>
            <person name="Park K.H."/>
            <person name="Park S.-H."/>
            <person name="Park H.-S."/>
            <person name="Lee H.K."/>
            <person name="Oh T.K."/>
            <person name="Kim J.F."/>
        </authorList>
    </citation>
    <scope>NUCLEOTIDE SEQUENCE [LARGE SCALE GENOMIC DNA]</scope>
    <source>
        <strain evidence="11 12">KCTC 2396</strain>
    </source>
</reference>
<evidence type="ECO:0000259" key="9">
    <source>
        <dbReference type="Pfam" id="PF21082"/>
    </source>
</evidence>
<keyword evidence="12" id="KW-1185">Reference proteome</keyword>
<dbReference type="InterPro" id="IPR045275">
    <property type="entry name" value="MscS_archaea/bacteria_type"/>
</dbReference>
<dbReference type="AlphaFoldDB" id="Q2SNW3"/>
<comment type="similarity">
    <text evidence="2 7">Belongs to the MscS (TC 1.A.23) family.</text>
</comment>
<dbReference type="GO" id="GO:0008381">
    <property type="term" value="F:mechanosensitive monoatomic ion channel activity"/>
    <property type="evidence" value="ECO:0007669"/>
    <property type="project" value="InterPro"/>
</dbReference>
<dbReference type="InterPro" id="IPR049278">
    <property type="entry name" value="MS_channel_C"/>
</dbReference>
<evidence type="ECO:0000256" key="1">
    <source>
        <dbReference type="ARBA" id="ARBA00004651"/>
    </source>
</evidence>
<dbReference type="InterPro" id="IPR006686">
    <property type="entry name" value="MscS_channel_CS"/>
</dbReference>
<dbReference type="PANTHER" id="PTHR30221">
    <property type="entry name" value="SMALL-CONDUCTANCE MECHANOSENSITIVE CHANNEL"/>
    <property type="match status" value="1"/>
</dbReference>
<evidence type="ECO:0000256" key="7">
    <source>
        <dbReference type="RuleBase" id="RU369025"/>
    </source>
</evidence>
<evidence type="ECO:0000256" key="4">
    <source>
        <dbReference type="ARBA" id="ARBA00022692"/>
    </source>
</evidence>
<evidence type="ECO:0000256" key="3">
    <source>
        <dbReference type="ARBA" id="ARBA00022475"/>
    </source>
</evidence>
<keyword evidence="7" id="KW-0407">Ion channel</keyword>
<proteinExistence type="inferred from homology"/>
<evidence type="ECO:0000256" key="5">
    <source>
        <dbReference type="ARBA" id="ARBA00022989"/>
    </source>
</evidence>
<keyword evidence="7" id="KW-0813">Transport</keyword>
<sequence length="272" mass="29982">MENLDQYLDKGVELVMEYAPQLLLAIITLIVGMWLIGKALKFTDDRLQKKFDPTLTKFVHSLASVALKAMLLVSVAQMVGIETTSFIAVLGAAGLAIGLALQGNLSNFASGIMILVFKPFKVGDVIDGAGYIGTVREIQIFTTILMTPDNRRVIIPNSNLANNPLINIAAEATRRVDMVFGISYGDDIDKAKNIIKSMLEADSRVLKDPAPVIAVLALADSSVNLAVRPWVATADYWPLYFDMHENVKKRFDEEGVTIPFPQRDVHIYQETQ</sequence>
<evidence type="ECO:0000259" key="10">
    <source>
        <dbReference type="Pfam" id="PF21088"/>
    </source>
</evidence>
<organism evidence="11 12">
    <name type="scientific">Hahella chejuensis (strain KCTC 2396)</name>
    <dbReference type="NCBI Taxonomy" id="349521"/>
    <lineage>
        <taxon>Bacteria</taxon>
        <taxon>Pseudomonadati</taxon>
        <taxon>Pseudomonadota</taxon>
        <taxon>Gammaproteobacteria</taxon>
        <taxon>Oceanospirillales</taxon>
        <taxon>Hahellaceae</taxon>
        <taxon>Hahella</taxon>
    </lineage>
</organism>
<dbReference type="SUPFAM" id="SSF82689">
    <property type="entry name" value="Mechanosensitive channel protein MscS (YggB), C-terminal domain"/>
    <property type="match status" value="1"/>
</dbReference>
<dbReference type="Pfam" id="PF21082">
    <property type="entry name" value="MS_channel_3rd"/>
    <property type="match status" value="1"/>
</dbReference>
<dbReference type="PROSITE" id="PS01246">
    <property type="entry name" value="UPF0003"/>
    <property type="match status" value="1"/>
</dbReference>
<evidence type="ECO:0000313" key="12">
    <source>
        <dbReference type="Proteomes" id="UP000000238"/>
    </source>
</evidence>
<dbReference type="InterPro" id="IPR011066">
    <property type="entry name" value="MscS_channel_C_sf"/>
</dbReference>
<dbReference type="eggNOG" id="COG0668">
    <property type="taxonomic scope" value="Bacteria"/>
</dbReference>
<evidence type="ECO:0000259" key="8">
    <source>
        <dbReference type="Pfam" id="PF00924"/>
    </source>
</evidence>
<dbReference type="SUPFAM" id="SSF50182">
    <property type="entry name" value="Sm-like ribonucleoproteins"/>
    <property type="match status" value="1"/>
</dbReference>
<dbReference type="PANTHER" id="PTHR30221:SF1">
    <property type="entry name" value="SMALL-CONDUCTANCE MECHANOSENSITIVE CHANNEL"/>
    <property type="match status" value="1"/>
</dbReference>
<comment type="function">
    <text evidence="7">Mechanosensitive channel that participates in the regulation of osmotic pressure changes within the cell, opening in response to stretch forces in the membrane lipid bilayer, without the need for other proteins. Contributes to normal resistance to hypoosmotic shock. Forms an ion channel of 1.0 nanosiemens conductance with a slight preference for anions.</text>
</comment>
<comment type="subunit">
    <text evidence="7">Homoheptamer.</text>
</comment>
<comment type="subcellular location">
    <subcellularLocation>
        <location evidence="7">Cell inner membrane</location>
        <topology evidence="7">Multi-pass membrane protein</topology>
    </subcellularLocation>
    <subcellularLocation>
        <location evidence="1">Cell membrane</location>
        <topology evidence="1">Multi-pass membrane protein</topology>
    </subcellularLocation>
</comment>
<dbReference type="RefSeq" id="WP_011394738.1">
    <property type="nucleotide sequence ID" value="NC_007645.1"/>
</dbReference>
<dbReference type="STRING" id="349521.HCH_00764"/>
<dbReference type="HOGENOM" id="CLU_037945_1_1_6"/>
<evidence type="ECO:0000313" key="11">
    <source>
        <dbReference type="EMBL" id="ABC27661.1"/>
    </source>
</evidence>
<dbReference type="SUPFAM" id="SSF82861">
    <property type="entry name" value="Mechanosensitive channel protein MscS (YggB), transmembrane region"/>
    <property type="match status" value="1"/>
</dbReference>
<keyword evidence="5" id="KW-1133">Transmembrane helix</keyword>
<dbReference type="InterPro" id="IPR006685">
    <property type="entry name" value="MscS_channel_2nd"/>
</dbReference>
<dbReference type="Proteomes" id="UP000000238">
    <property type="component" value="Chromosome"/>
</dbReference>
<keyword evidence="3" id="KW-1003">Cell membrane</keyword>
<dbReference type="InterPro" id="IPR011014">
    <property type="entry name" value="MscS_channel_TM-2"/>
</dbReference>
<dbReference type="Pfam" id="PF00924">
    <property type="entry name" value="MS_channel_2nd"/>
    <property type="match status" value="1"/>
</dbReference>
<accession>Q2SNW3</accession>
<feature type="domain" description="Mechanosensitive ion channel MscS" evidence="8">
    <location>
        <begin position="105"/>
        <end position="168"/>
    </location>
</feature>
<keyword evidence="6" id="KW-0472">Membrane</keyword>
<dbReference type="Gene3D" id="3.30.70.100">
    <property type="match status" value="1"/>
</dbReference>
<dbReference type="GO" id="GO:0005886">
    <property type="term" value="C:plasma membrane"/>
    <property type="evidence" value="ECO:0007669"/>
    <property type="project" value="UniProtKB-SubCell"/>
</dbReference>
<dbReference type="Pfam" id="PF21088">
    <property type="entry name" value="MS_channel_1st"/>
    <property type="match status" value="1"/>
</dbReference>
<feature type="domain" description="Mechanosensitive ion channel transmembrane helices 2/3" evidence="10">
    <location>
        <begin position="69"/>
        <end position="102"/>
    </location>
</feature>
<gene>
    <name evidence="11" type="ordered locus">HCH_00764</name>
</gene>
<dbReference type="InterPro" id="IPR023408">
    <property type="entry name" value="MscS_beta-dom_sf"/>
</dbReference>
<dbReference type="EMBL" id="CP000155">
    <property type="protein sequence ID" value="ABC27661.1"/>
    <property type="molecule type" value="Genomic_DNA"/>
</dbReference>
<evidence type="ECO:0000256" key="6">
    <source>
        <dbReference type="ARBA" id="ARBA00023136"/>
    </source>
</evidence>
<feature type="domain" description="Mechanosensitive ion channel MscS C-terminal" evidence="9">
    <location>
        <begin position="176"/>
        <end position="257"/>
    </location>
</feature>
<dbReference type="InterPro" id="IPR049142">
    <property type="entry name" value="MS_channel_1st"/>
</dbReference>
<evidence type="ECO:0000256" key="2">
    <source>
        <dbReference type="ARBA" id="ARBA00008017"/>
    </source>
</evidence>
<name>Q2SNW3_HAHCH</name>
<keyword evidence="4" id="KW-0812">Transmembrane</keyword>
<dbReference type="Gene3D" id="2.30.30.60">
    <property type="match status" value="1"/>
</dbReference>